<feature type="transmembrane region" description="Helical" evidence="9">
    <location>
        <begin position="82"/>
        <end position="106"/>
    </location>
</feature>
<comment type="caution">
    <text evidence="11">The sequence shown here is derived from an EMBL/GenBank/DDBJ whole genome shotgun (WGS) entry which is preliminary data.</text>
</comment>
<sequence>MSSSPDVIELTPYEDNDSVTFTFHNVTTSNITLLAPERAALHTVICMTVLHGVIFFVSVLGNTITCITILHNGYIQTTINYYLFNLAISDLLLLITGLPFELYSFWRPGDVYRVLG</sequence>
<evidence type="ECO:0000259" key="10">
    <source>
        <dbReference type="PROSITE" id="PS50262"/>
    </source>
</evidence>
<evidence type="ECO:0000256" key="9">
    <source>
        <dbReference type="SAM" id="Phobius"/>
    </source>
</evidence>
<gene>
    <name evidence="11" type="primary">PK1-R_4</name>
    <name evidence="11" type="ORF">FJT64_021012</name>
</gene>
<evidence type="ECO:0000256" key="2">
    <source>
        <dbReference type="ARBA" id="ARBA00010663"/>
    </source>
</evidence>
<evidence type="ECO:0000256" key="6">
    <source>
        <dbReference type="ARBA" id="ARBA00023136"/>
    </source>
</evidence>
<evidence type="ECO:0000256" key="1">
    <source>
        <dbReference type="ARBA" id="ARBA00004141"/>
    </source>
</evidence>
<accession>A0A6A4X058</accession>
<evidence type="ECO:0000256" key="7">
    <source>
        <dbReference type="ARBA" id="ARBA00023170"/>
    </source>
</evidence>
<dbReference type="Gene3D" id="1.20.1070.10">
    <property type="entry name" value="Rhodopsin 7-helix transmembrane proteins"/>
    <property type="match status" value="1"/>
</dbReference>
<keyword evidence="5" id="KW-0297">G-protein coupled receptor</keyword>
<dbReference type="InterPro" id="IPR000276">
    <property type="entry name" value="GPCR_Rhodpsn"/>
</dbReference>
<dbReference type="Proteomes" id="UP000440578">
    <property type="component" value="Unassembled WGS sequence"/>
</dbReference>
<keyword evidence="7 11" id="KW-0675">Receptor</keyword>
<name>A0A6A4X058_AMPAM</name>
<evidence type="ECO:0000313" key="11">
    <source>
        <dbReference type="EMBL" id="KAF0307691.1"/>
    </source>
</evidence>
<dbReference type="GO" id="GO:0008188">
    <property type="term" value="F:neuropeptide receptor activity"/>
    <property type="evidence" value="ECO:0007669"/>
    <property type="project" value="TreeGrafter"/>
</dbReference>
<reference evidence="11 12" key="1">
    <citation type="submission" date="2019-07" db="EMBL/GenBank/DDBJ databases">
        <title>Draft genome assembly of a fouling barnacle, Amphibalanus amphitrite (Darwin, 1854): The first reference genome for Thecostraca.</title>
        <authorList>
            <person name="Kim W."/>
        </authorList>
    </citation>
    <scope>NUCLEOTIDE SEQUENCE [LARGE SCALE GENOMIC DNA]</scope>
    <source>
        <strain evidence="11">SNU_AA5</strain>
        <tissue evidence="11">Soma without cirri and trophi</tissue>
    </source>
</reference>
<proteinExistence type="inferred from homology"/>
<evidence type="ECO:0000313" key="12">
    <source>
        <dbReference type="Proteomes" id="UP000440578"/>
    </source>
</evidence>
<feature type="transmembrane region" description="Helical" evidence="9">
    <location>
        <begin position="39"/>
        <end position="70"/>
    </location>
</feature>
<dbReference type="PRINTS" id="PR00237">
    <property type="entry name" value="GPCRRHODOPSN"/>
</dbReference>
<keyword evidence="3 9" id="KW-0812">Transmembrane</keyword>
<dbReference type="PANTHER" id="PTHR24243:SF208">
    <property type="entry name" value="PYROKININ-1 RECEPTOR"/>
    <property type="match status" value="1"/>
</dbReference>
<keyword evidence="6 9" id="KW-0472">Membrane</keyword>
<dbReference type="PROSITE" id="PS50262">
    <property type="entry name" value="G_PROTEIN_RECEP_F1_2"/>
    <property type="match status" value="1"/>
</dbReference>
<evidence type="ECO:0000256" key="5">
    <source>
        <dbReference type="ARBA" id="ARBA00023040"/>
    </source>
</evidence>
<dbReference type="PANTHER" id="PTHR24243">
    <property type="entry name" value="G-PROTEIN COUPLED RECEPTOR"/>
    <property type="match status" value="1"/>
</dbReference>
<dbReference type="InterPro" id="IPR017452">
    <property type="entry name" value="GPCR_Rhodpsn_7TM"/>
</dbReference>
<dbReference type="SUPFAM" id="SSF81321">
    <property type="entry name" value="Family A G protein-coupled receptor-like"/>
    <property type="match status" value="1"/>
</dbReference>
<keyword evidence="12" id="KW-1185">Reference proteome</keyword>
<keyword evidence="8" id="KW-0807">Transducer</keyword>
<comment type="subcellular location">
    <subcellularLocation>
        <location evidence="1">Membrane</location>
        <topology evidence="1">Multi-pass membrane protein</topology>
    </subcellularLocation>
</comment>
<protein>
    <submittedName>
        <fullName evidence="11">Pyrokinin-1 receptor</fullName>
    </submittedName>
</protein>
<evidence type="ECO:0000256" key="8">
    <source>
        <dbReference type="ARBA" id="ARBA00023224"/>
    </source>
</evidence>
<dbReference type="AlphaFoldDB" id="A0A6A4X058"/>
<evidence type="ECO:0000256" key="4">
    <source>
        <dbReference type="ARBA" id="ARBA00022989"/>
    </source>
</evidence>
<evidence type="ECO:0000256" key="3">
    <source>
        <dbReference type="ARBA" id="ARBA00022692"/>
    </source>
</evidence>
<dbReference type="Pfam" id="PF00001">
    <property type="entry name" value="7tm_1"/>
    <property type="match status" value="1"/>
</dbReference>
<dbReference type="OrthoDB" id="5950040at2759"/>
<organism evidence="11 12">
    <name type="scientific">Amphibalanus amphitrite</name>
    <name type="common">Striped barnacle</name>
    <name type="synonym">Balanus amphitrite</name>
    <dbReference type="NCBI Taxonomy" id="1232801"/>
    <lineage>
        <taxon>Eukaryota</taxon>
        <taxon>Metazoa</taxon>
        <taxon>Ecdysozoa</taxon>
        <taxon>Arthropoda</taxon>
        <taxon>Crustacea</taxon>
        <taxon>Multicrustacea</taxon>
        <taxon>Cirripedia</taxon>
        <taxon>Thoracica</taxon>
        <taxon>Thoracicalcarea</taxon>
        <taxon>Balanomorpha</taxon>
        <taxon>Balanoidea</taxon>
        <taxon>Balanidae</taxon>
        <taxon>Amphibalaninae</taxon>
        <taxon>Amphibalanus</taxon>
    </lineage>
</organism>
<comment type="similarity">
    <text evidence="2">Belongs to the G-protein coupled receptor 1 family.</text>
</comment>
<dbReference type="EMBL" id="VIIS01000551">
    <property type="protein sequence ID" value="KAF0307691.1"/>
    <property type="molecule type" value="Genomic_DNA"/>
</dbReference>
<keyword evidence="4 9" id="KW-1133">Transmembrane helix</keyword>
<feature type="domain" description="G-protein coupled receptors family 1 profile" evidence="10">
    <location>
        <begin position="61"/>
        <end position="116"/>
    </location>
</feature>
<dbReference type="GO" id="GO:0005886">
    <property type="term" value="C:plasma membrane"/>
    <property type="evidence" value="ECO:0007669"/>
    <property type="project" value="TreeGrafter"/>
</dbReference>